<dbReference type="Proteomes" id="UP000326557">
    <property type="component" value="Unassembled WGS sequence"/>
</dbReference>
<accession>A0A5E7AK65</accession>
<proteinExistence type="predicted"/>
<dbReference type="AlphaFoldDB" id="A0A5E7AK65"/>
<evidence type="ECO:0000313" key="3">
    <source>
        <dbReference type="Proteomes" id="UP000326557"/>
    </source>
</evidence>
<evidence type="ECO:0000256" key="1">
    <source>
        <dbReference type="SAM" id="MobiDB-lite"/>
    </source>
</evidence>
<reference evidence="2 3" key="1">
    <citation type="submission" date="2019-09" db="EMBL/GenBank/DDBJ databases">
        <authorList>
            <person name="Chandra G."/>
            <person name="Truman W A."/>
        </authorList>
    </citation>
    <scope>NUCLEOTIDE SEQUENCE [LARGE SCALE GENOMIC DNA]</scope>
    <source>
        <strain evidence="2">PS704</strain>
    </source>
</reference>
<gene>
    <name evidence="2" type="ORF">PS704_01015</name>
</gene>
<dbReference type="EMBL" id="CABVHP010000002">
    <property type="protein sequence ID" value="VVN79862.1"/>
    <property type="molecule type" value="Genomic_DNA"/>
</dbReference>
<organism evidence="2 3">
    <name type="scientific">Pseudomonas fluorescens</name>
    <dbReference type="NCBI Taxonomy" id="294"/>
    <lineage>
        <taxon>Bacteria</taxon>
        <taxon>Pseudomonadati</taxon>
        <taxon>Pseudomonadota</taxon>
        <taxon>Gammaproteobacteria</taxon>
        <taxon>Pseudomonadales</taxon>
        <taxon>Pseudomonadaceae</taxon>
        <taxon>Pseudomonas</taxon>
    </lineage>
</organism>
<name>A0A5E7AK65_PSEFL</name>
<feature type="region of interest" description="Disordered" evidence="1">
    <location>
        <begin position="1"/>
        <end position="22"/>
    </location>
</feature>
<sequence length="131" mass="14830">MRLPAPPEAVQHQWVPQTEKAKKIREQSESYLNPNIEAQRIAARDVPTDSIWGEGISQYYKPDNARGESVLLVDRKTRSSLFEDLHCNSSTDKRAFTFKLSALKERDRLSNDEADAGSVKARSARDIAPEM</sequence>
<protein>
    <submittedName>
        <fullName evidence="2">Uncharacterized protein</fullName>
    </submittedName>
</protein>
<feature type="region of interest" description="Disordered" evidence="1">
    <location>
        <begin position="107"/>
        <end position="131"/>
    </location>
</feature>
<evidence type="ECO:0000313" key="2">
    <source>
        <dbReference type="EMBL" id="VVN79862.1"/>
    </source>
</evidence>